<dbReference type="AlphaFoldDB" id="A0A1Y5PI25"/>
<organism evidence="2">
    <name type="scientific">uncultured Mycobacterium sp</name>
    <dbReference type="NCBI Taxonomy" id="171292"/>
    <lineage>
        <taxon>Bacteria</taxon>
        <taxon>Bacillati</taxon>
        <taxon>Actinomycetota</taxon>
        <taxon>Actinomycetes</taxon>
        <taxon>Mycobacteriales</taxon>
        <taxon>Mycobacteriaceae</taxon>
        <taxon>Mycobacterium</taxon>
        <taxon>environmental samples</taxon>
    </lineage>
</organism>
<evidence type="ECO:0000313" key="2">
    <source>
        <dbReference type="EMBL" id="SBS77090.1"/>
    </source>
</evidence>
<keyword evidence="1" id="KW-0472">Membrane</keyword>
<gene>
    <name evidence="2" type="ORF">MHPYR_40092</name>
</gene>
<accession>A0A1Y5PI25</accession>
<dbReference type="EMBL" id="FLQS01000034">
    <property type="protein sequence ID" value="SBS77090.1"/>
    <property type="molecule type" value="Genomic_DNA"/>
</dbReference>
<keyword evidence="1" id="KW-1133">Transmembrane helix</keyword>
<evidence type="ECO:0000256" key="1">
    <source>
        <dbReference type="SAM" id="Phobius"/>
    </source>
</evidence>
<proteinExistence type="predicted"/>
<reference evidence="2" key="1">
    <citation type="submission" date="2016-03" db="EMBL/GenBank/DDBJ databases">
        <authorList>
            <person name="Ploux O."/>
        </authorList>
    </citation>
    <scope>NUCLEOTIDE SEQUENCE</scope>
    <source>
        <strain evidence="2">UC10</strain>
    </source>
</reference>
<protein>
    <submittedName>
        <fullName evidence="2">Uncharacterized protein</fullName>
    </submittedName>
</protein>
<sequence>MDILDTIQLKARRIRRRLRHAKRTVSDHYLLAQRPIEYAVFGFIVAVAVAVVAYLAMWPHA</sequence>
<feature type="transmembrane region" description="Helical" evidence="1">
    <location>
        <begin position="38"/>
        <end position="57"/>
    </location>
</feature>
<name>A0A1Y5PI25_9MYCO</name>
<keyword evidence="1" id="KW-0812">Transmembrane</keyword>